<dbReference type="EMBL" id="JBCNJP010000019">
    <property type="protein sequence ID" value="KAK9062753.1"/>
    <property type="molecule type" value="Genomic_DNA"/>
</dbReference>
<reference evidence="3 4" key="1">
    <citation type="submission" date="2024-04" db="EMBL/GenBank/DDBJ databases">
        <title>The reference genome of an endangered Asteraceae, Deinandra increscens subsp. villosa, native to the Central Coast of California.</title>
        <authorList>
            <person name="Guilliams M."/>
            <person name="Hasenstab-Lehman K."/>
            <person name="Meyer R."/>
            <person name="Mcevoy S."/>
        </authorList>
    </citation>
    <scope>NUCLEOTIDE SEQUENCE [LARGE SCALE GENOMIC DNA]</scope>
    <source>
        <tissue evidence="3">Leaf</tissue>
    </source>
</reference>
<organism evidence="3 4">
    <name type="scientific">Deinandra increscens subsp. villosa</name>
    <dbReference type="NCBI Taxonomy" id="3103831"/>
    <lineage>
        <taxon>Eukaryota</taxon>
        <taxon>Viridiplantae</taxon>
        <taxon>Streptophyta</taxon>
        <taxon>Embryophyta</taxon>
        <taxon>Tracheophyta</taxon>
        <taxon>Spermatophyta</taxon>
        <taxon>Magnoliopsida</taxon>
        <taxon>eudicotyledons</taxon>
        <taxon>Gunneridae</taxon>
        <taxon>Pentapetalae</taxon>
        <taxon>asterids</taxon>
        <taxon>campanulids</taxon>
        <taxon>Asterales</taxon>
        <taxon>Asteraceae</taxon>
        <taxon>Asteroideae</taxon>
        <taxon>Heliantheae alliance</taxon>
        <taxon>Madieae</taxon>
        <taxon>Madiinae</taxon>
        <taxon>Deinandra</taxon>
    </lineage>
</organism>
<evidence type="ECO:0000256" key="1">
    <source>
        <dbReference type="SAM" id="MobiDB-lite"/>
    </source>
</evidence>
<keyword evidence="2" id="KW-0812">Transmembrane</keyword>
<dbReference type="AlphaFoldDB" id="A0AAP0D0T1"/>
<name>A0AAP0D0T1_9ASTR</name>
<feature type="region of interest" description="Disordered" evidence="1">
    <location>
        <begin position="229"/>
        <end position="251"/>
    </location>
</feature>
<feature type="compositionally biased region" description="Pro residues" evidence="1">
    <location>
        <begin position="229"/>
        <end position="245"/>
    </location>
</feature>
<keyword evidence="4" id="KW-1185">Reference proteome</keyword>
<dbReference type="PANTHER" id="PTHR31549:SF307">
    <property type="match status" value="1"/>
</dbReference>
<gene>
    <name evidence="3" type="ORF">SSX86_019943</name>
</gene>
<dbReference type="InterPro" id="IPR004158">
    <property type="entry name" value="DUF247_pln"/>
</dbReference>
<dbReference type="Pfam" id="PF03140">
    <property type="entry name" value="DUF247"/>
    <property type="match status" value="1"/>
</dbReference>
<evidence type="ECO:0000313" key="4">
    <source>
        <dbReference type="Proteomes" id="UP001408789"/>
    </source>
</evidence>
<keyword evidence="2" id="KW-1133">Transmembrane helix</keyword>
<evidence type="ECO:0000313" key="3">
    <source>
        <dbReference type="EMBL" id="KAK9062753.1"/>
    </source>
</evidence>
<keyword evidence="2" id="KW-0472">Membrane</keyword>
<dbReference type="PANTHER" id="PTHR31549">
    <property type="entry name" value="PROTEIN, PUTATIVE (DUF247)-RELATED-RELATED"/>
    <property type="match status" value="1"/>
</dbReference>
<comment type="caution">
    <text evidence="3">The sequence shown here is derived from an EMBL/GenBank/DDBJ whole genome shotgun (WGS) entry which is preliminary data.</text>
</comment>
<evidence type="ECO:0000256" key="2">
    <source>
        <dbReference type="SAM" id="Phobius"/>
    </source>
</evidence>
<proteinExistence type="predicted"/>
<feature type="transmembrane region" description="Helical" evidence="2">
    <location>
        <begin position="480"/>
        <end position="500"/>
    </location>
</feature>
<sequence>MDPSLISDPREAKWVAETSQLLDRQLKIEAEIPPVSIFQVPETITSKKPEAYKPQQIGFGPYHHFQPGPYSKMQHQKLLSLPRVLKHHKIPDFRQVLLHKVEKLVPVIRACYETFLRDDDVTMAWVFAIDGLFLLDLFRTYDRGHPINKRLLLLSQDIMMVENQIPFMVLKEINQALHSSSSDNFSPSIFRSFCEINSPLELCSRLQAPSSVQHLLHYMYFSIINNRPRPPAPSPPSPSPSPSPPSTQDNLPVVPIQQSLDIVSIVETVIDLSNLIEKVPDKEIVQLYEQTITSLPELSTTKTTIPSASKLAARAGFRFQDLPQDEGIQHINVIGRNFYLPRITLNRDSEVILRNLVAYETLIMLDSDSDDYHPLITEYMGLMCGLIVNVEDVKLLKKENIIKGDLGEDEIVKMFVEMSGGCMLSLKTKEKSKLQEKIDEVNKVYESRPMMKVEYFLLEKPANWMRVGLTRIGSFVGGTWKILAFMVSIVTVFMLTYQAYCDVYGCEKNNLKLMLPYASS</sequence>
<protein>
    <submittedName>
        <fullName evidence="3">Uncharacterized protein</fullName>
    </submittedName>
</protein>
<dbReference type="Proteomes" id="UP001408789">
    <property type="component" value="Unassembled WGS sequence"/>
</dbReference>
<accession>A0AAP0D0T1</accession>